<evidence type="ECO:0000313" key="3">
    <source>
        <dbReference type="EMBL" id="MFD1708577.1"/>
    </source>
</evidence>
<gene>
    <name evidence="3" type="ORF">ACFSCZ_18040</name>
</gene>
<evidence type="ECO:0000256" key="1">
    <source>
        <dbReference type="SAM" id="MobiDB-lite"/>
    </source>
</evidence>
<dbReference type="InterPro" id="IPR050900">
    <property type="entry name" value="Transposase_IS3/IS150/IS904"/>
</dbReference>
<sequence length="110" mass="13406">MSTSGYYSYVKRMDREETEREAFNRHLDERILFHYHDNHGFYGSPRIYRKIRYRDNIIVSEKKVTDRMRELDLYASPPKKFRCTTDSDYTRPTFPNQLDQEFEPEAPNQV</sequence>
<protein>
    <submittedName>
        <fullName evidence="3">IS3 family transposase</fullName>
    </submittedName>
</protein>
<dbReference type="PANTHER" id="PTHR46889">
    <property type="entry name" value="TRANSPOSASE INSF FOR INSERTION SEQUENCE IS3B-RELATED"/>
    <property type="match status" value="1"/>
</dbReference>
<evidence type="ECO:0000259" key="2">
    <source>
        <dbReference type="Pfam" id="PF13276"/>
    </source>
</evidence>
<dbReference type="EMBL" id="JBHUEO010000113">
    <property type="protein sequence ID" value="MFD1708577.1"/>
    <property type="molecule type" value="Genomic_DNA"/>
</dbReference>
<dbReference type="Pfam" id="PF13276">
    <property type="entry name" value="HTH_21"/>
    <property type="match status" value="1"/>
</dbReference>
<feature type="domain" description="HTH-like" evidence="2">
    <location>
        <begin position="26"/>
        <end position="81"/>
    </location>
</feature>
<proteinExistence type="predicted"/>
<name>A0ABW4KKZ2_9BACI</name>
<accession>A0ABW4KKZ2</accession>
<dbReference type="RefSeq" id="WP_380775973.1">
    <property type="nucleotide sequence ID" value="NZ_JBHUEO010000113.1"/>
</dbReference>
<keyword evidence="4" id="KW-1185">Reference proteome</keyword>
<evidence type="ECO:0000313" key="4">
    <source>
        <dbReference type="Proteomes" id="UP001597301"/>
    </source>
</evidence>
<dbReference type="InterPro" id="IPR025948">
    <property type="entry name" value="HTH-like_dom"/>
</dbReference>
<reference evidence="4" key="1">
    <citation type="journal article" date="2019" name="Int. J. Syst. Evol. Microbiol.">
        <title>The Global Catalogue of Microorganisms (GCM) 10K type strain sequencing project: providing services to taxonomists for standard genome sequencing and annotation.</title>
        <authorList>
            <consortium name="The Broad Institute Genomics Platform"/>
            <consortium name="The Broad Institute Genome Sequencing Center for Infectious Disease"/>
            <person name="Wu L."/>
            <person name="Ma J."/>
        </authorList>
    </citation>
    <scope>NUCLEOTIDE SEQUENCE [LARGE SCALE GENOMIC DNA]</scope>
    <source>
        <strain evidence="4">CGMCC 1.12295</strain>
    </source>
</reference>
<comment type="caution">
    <text evidence="3">The sequence shown here is derived from an EMBL/GenBank/DDBJ whole genome shotgun (WGS) entry which is preliminary data.</text>
</comment>
<organism evidence="3 4">
    <name type="scientific">Siminovitchia sediminis</name>
    <dbReference type="NCBI Taxonomy" id="1274353"/>
    <lineage>
        <taxon>Bacteria</taxon>
        <taxon>Bacillati</taxon>
        <taxon>Bacillota</taxon>
        <taxon>Bacilli</taxon>
        <taxon>Bacillales</taxon>
        <taxon>Bacillaceae</taxon>
        <taxon>Siminovitchia</taxon>
    </lineage>
</organism>
<dbReference type="PANTHER" id="PTHR46889:SF4">
    <property type="entry name" value="TRANSPOSASE INSO FOR INSERTION SEQUENCE ELEMENT IS911B-RELATED"/>
    <property type="match status" value="1"/>
</dbReference>
<feature type="region of interest" description="Disordered" evidence="1">
    <location>
        <begin position="85"/>
        <end position="110"/>
    </location>
</feature>
<dbReference type="Proteomes" id="UP001597301">
    <property type="component" value="Unassembled WGS sequence"/>
</dbReference>